<organism evidence="2 3">
    <name type="scientific">Pyronema omphalodes (strain CBS 100304)</name>
    <name type="common">Pyronema confluens</name>
    <dbReference type="NCBI Taxonomy" id="1076935"/>
    <lineage>
        <taxon>Eukaryota</taxon>
        <taxon>Fungi</taxon>
        <taxon>Dikarya</taxon>
        <taxon>Ascomycota</taxon>
        <taxon>Pezizomycotina</taxon>
        <taxon>Pezizomycetes</taxon>
        <taxon>Pezizales</taxon>
        <taxon>Pyronemataceae</taxon>
        <taxon>Pyronema</taxon>
    </lineage>
</organism>
<accession>U4LDP8</accession>
<feature type="compositionally biased region" description="Polar residues" evidence="1">
    <location>
        <begin position="36"/>
        <end position="56"/>
    </location>
</feature>
<dbReference type="Proteomes" id="UP000018144">
    <property type="component" value="Unassembled WGS sequence"/>
</dbReference>
<dbReference type="AlphaFoldDB" id="U4LDP8"/>
<gene>
    <name evidence="2" type="ORF">PCON_12284</name>
</gene>
<evidence type="ECO:0000313" key="3">
    <source>
        <dbReference type="Proteomes" id="UP000018144"/>
    </source>
</evidence>
<protein>
    <submittedName>
        <fullName evidence="2">Uncharacterized protein</fullName>
    </submittedName>
</protein>
<sequence>MLEYCLSVSNSSQCRHLRNGTTRHRATRITFPSKQNTTTILDTGPSEATPTHSSSAAPGAWRHSLLRPQALWHLRQPTVSFPTRHSRRIDSRIPSDYAELSRSTLLPLSSEMRGRRYSSRSDLIVEYMPSSMSRIFYRL</sequence>
<reference evidence="2 3" key="1">
    <citation type="journal article" date="2013" name="PLoS Genet.">
        <title>The genome and development-dependent transcriptomes of Pyronema confluens: a window into fungal evolution.</title>
        <authorList>
            <person name="Traeger S."/>
            <person name="Altegoer F."/>
            <person name="Freitag M."/>
            <person name="Gabaldon T."/>
            <person name="Kempken F."/>
            <person name="Kumar A."/>
            <person name="Marcet-Houben M."/>
            <person name="Poggeler S."/>
            <person name="Stajich J.E."/>
            <person name="Nowrousian M."/>
        </authorList>
    </citation>
    <scope>NUCLEOTIDE SEQUENCE [LARGE SCALE GENOMIC DNA]</scope>
    <source>
        <strain evidence="3">CBS 100304</strain>
        <tissue evidence="2">Vegetative mycelium</tissue>
    </source>
</reference>
<evidence type="ECO:0000313" key="2">
    <source>
        <dbReference type="EMBL" id="CCX12690.1"/>
    </source>
</evidence>
<keyword evidence="3" id="KW-1185">Reference proteome</keyword>
<proteinExistence type="predicted"/>
<name>U4LDP8_PYROM</name>
<dbReference type="EMBL" id="HF935723">
    <property type="protein sequence ID" value="CCX12690.1"/>
    <property type="molecule type" value="Genomic_DNA"/>
</dbReference>
<evidence type="ECO:0000256" key="1">
    <source>
        <dbReference type="SAM" id="MobiDB-lite"/>
    </source>
</evidence>
<feature type="region of interest" description="Disordered" evidence="1">
    <location>
        <begin position="36"/>
        <end position="59"/>
    </location>
</feature>